<feature type="compositionally biased region" description="Low complexity" evidence="1">
    <location>
        <begin position="506"/>
        <end position="519"/>
    </location>
</feature>
<dbReference type="AlphaFoldDB" id="A0A6A5CG72"/>
<feature type="compositionally biased region" description="Low complexity" evidence="1">
    <location>
        <begin position="343"/>
        <end position="365"/>
    </location>
</feature>
<protein>
    <submittedName>
        <fullName evidence="3">Uncharacterized protein</fullName>
    </submittedName>
</protein>
<dbReference type="OrthoDB" id="10651612at2759"/>
<sequence length="749" mass="80102">MIIHPSRGKNPYLMQVALLAVWMSVLCWVANFHSSSGGSASCCWAQETNRMALNPSTLQSWELATSLRFCKRNLTVGSSAPASQSRGSDSSSPSQQQQGSSSGNVLSSIFVISNLVCNNSGNSSSSITSKQQSLLELQQPIQGEAPLESIGFFTNLDLIGFTTGMFGVNLNEQGIARGVLQLFSLVKLTIYDKSNQSQSQSSGIPPLLFPFSEGVLKTIYFTNSSLQNIRTAYGMKVVGGGNSKVMYYSVHADSEIGHLTATCFVAEEPTILNVNLIPANSTANPNKNHVLLLPESLLLAFSIDNFNVKRVMQMVNMNSVQNLELVVTADIGVLGSSNLTAVPQQQQQGSQQESSQPQVSPQPQQGHEGSSTYNDENTKQQSPYSPPQQQQSQQQSQNGTAPQQQQTQQQSQNTTTPQPASSQQQSQQQQASQQGQQPPQSSGRAGGSTGGGHPQGSGDGLQPHQPSGQASQPQPPHASNPQPQPQHSQQQGQHPQQSNPPPPQQGQPQASQPQGSQPQAPQPSANPPAPQTSQQQGQGQQPPQPQQSQQQGQGQQQGQPPQPQPQQSQQQSQHYKSQKQSIQVVPDLPYKPDDYRRVYSITNANANIPKGYLAIPSSAAFGSYSSGSGGGGAEIIKFMRTTLQIASLGLGPGGATTSSQSQTSDRQYQQQSQTSSGGADGSGGRSLEYPSARIDYSRLDVHIPLSSLTESEMSQDSFIMWGPVYLGHVEQQGSSCTCGLPPPQPQQQQ</sequence>
<feature type="compositionally biased region" description="Low complexity" evidence="1">
    <location>
        <begin position="485"/>
        <end position="497"/>
    </location>
</feature>
<feature type="compositionally biased region" description="Low complexity" evidence="1">
    <location>
        <begin position="380"/>
        <end position="443"/>
    </location>
</feature>
<dbReference type="VEuPathDB" id="AmoebaDB:NfTy_003650"/>
<feature type="compositionally biased region" description="Low complexity" evidence="1">
    <location>
        <begin position="655"/>
        <end position="677"/>
    </location>
</feature>
<comment type="caution">
    <text evidence="3">The sequence shown here is derived from an EMBL/GenBank/DDBJ whole genome shotgun (WGS) entry which is preliminary data.</text>
</comment>
<feature type="region of interest" description="Disordered" evidence="1">
    <location>
        <begin position="78"/>
        <end position="102"/>
    </location>
</feature>
<reference evidence="3 4" key="1">
    <citation type="journal article" date="2019" name="Sci. Rep.">
        <title>Nanopore sequencing improves the draft genome of the human pathogenic amoeba Naegleria fowleri.</title>
        <authorList>
            <person name="Liechti N."/>
            <person name="Schurch N."/>
            <person name="Bruggmann R."/>
            <person name="Wittwer M."/>
        </authorList>
    </citation>
    <scope>NUCLEOTIDE SEQUENCE [LARGE SCALE GENOMIC DNA]</scope>
    <source>
        <strain evidence="3 4">ATCC 30894</strain>
    </source>
</reference>
<evidence type="ECO:0000256" key="2">
    <source>
        <dbReference type="SAM" id="SignalP"/>
    </source>
</evidence>
<keyword evidence="2" id="KW-0732">Signal</keyword>
<dbReference type="EMBL" id="VFQX01000003">
    <property type="protein sequence ID" value="KAF0984338.1"/>
    <property type="molecule type" value="Genomic_DNA"/>
</dbReference>
<feature type="compositionally biased region" description="Gly residues" evidence="1">
    <location>
        <begin position="444"/>
        <end position="459"/>
    </location>
</feature>
<evidence type="ECO:0000256" key="1">
    <source>
        <dbReference type="SAM" id="MobiDB-lite"/>
    </source>
</evidence>
<feature type="region of interest" description="Disordered" evidence="1">
    <location>
        <begin position="342"/>
        <end position="591"/>
    </location>
</feature>
<evidence type="ECO:0000313" key="4">
    <source>
        <dbReference type="Proteomes" id="UP000444721"/>
    </source>
</evidence>
<dbReference type="VEuPathDB" id="AmoebaDB:FDP41_007515"/>
<evidence type="ECO:0000313" key="3">
    <source>
        <dbReference type="EMBL" id="KAF0984338.1"/>
    </source>
</evidence>
<gene>
    <name evidence="3" type="ORF">FDP41_007515</name>
</gene>
<feature type="region of interest" description="Disordered" evidence="1">
    <location>
        <begin position="650"/>
        <end position="689"/>
    </location>
</feature>
<feature type="chain" id="PRO_5025524345" evidence="2">
    <location>
        <begin position="28"/>
        <end position="749"/>
    </location>
</feature>
<dbReference type="Proteomes" id="UP000444721">
    <property type="component" value="Unassembled WGS sequence"/>
</dbReference>
<name>A0A6A5CG72_NAEFO</name>
<feature type="signal peptide" evidence="2">
    <location>
        <begin position="1"/>
        <end position="27"/>
    </location>
</feature>
<accession>A0A6A5CG72</accession>
<dbReference type="RefSeq" id="XP_044569051.1">
    <property type="nucleotide sequence ID" value="XM_044711269.1"/>
</dbReference>
<feature type="compositionally biased region" description="Low complexity" evidence="1">
    <location>
        <begin position="460"/>
        <end position="472"/>
    </location>
</feature>
<dbReference type="VEuPathDB" id="AmoebaDB:NF0001790"/>
<feature type="compositionally biased region" description="Low complexity" evidence="1">
    <location>
        <begin position="531"/>
        <end position="573"/>
    </location>
</feature>
<organism evidence="3 4">
    <name type="scientific">Naegleria fowleri</name>
    <name type="common">Brain eating amoeba</name>
    <dbReference type="NCBI Taxonomy" id="5763"/>
    <lineage>
        <taxon>Eukaryota</taxon>
        <taxon>Discoba</taxon>
        <taxon>Heterolobosea</taxon>
        <taxon>Tetramitia</taxon>
        <taxon>Eutetramitia</taxon>
        <taxon>Vahlkampfiidae</taxon>
        <taxon>Naegleria</taxon>
    </lineage>
</organism>
<keyword evidence="4" id="KW-1185">Reference proteome</keyword>
<feature type="compositionally biased region" description="Polar residues" evidence="1">
    <location>
        <begin position="574"/>
        <end position="583"/>
    </location>
</feature>
<proteinExistence type="predicted"/>
<feature type="compositionally biased region" description="Pro residues" evidence="1">
    <location>
        <begin position="473"/>
        <end position="484"/>
    </location>
</feature>
<dbReference type="GeneID" id="68114733"/>
<feature type="compositionally biased region" description="Pro residues" evidence="1">
    <location>
        <begin position="520"/>
        <end position="530"/>
    </location>
</feature>